<dbReference type="PaxDb" id="2903-EOD19883"/>
<feature type="region of interest" description="Disordered" evidence="4">
    <location>
        <begin position="1"/>
        <end position="27"/>
    </location>
</feature>
<evidence type="ECO:0000256" key="3">
    <source>
        <dbReference type="PROSITE-ProRule" id="PRU00023"/>
    </source>
</evidence>
<sequence length="203" mass="21784">MATGSPMFFSRQPKLTAHEHHPDKKDGDAALFLSISEAYEELSSKSSGESPSIPNMCEELWTDRSDSPLCKACLNGDRVEVNRLLAEARSDPFQQDIVNRPGRSGLTPLKYACVNGHDAIVEKLLESGCSVDSTSRAGVTALMEALCGSWGADRSRPDGEGRTAAHFARKVKNEAVAAWLEKGIDAAKHAGLQSAVQLVVDCG</sequence>
<proteinExistence type="predicted"/>
<dbReference type="PROSITE" id="PS50088">
    <property type="entry name" value="ANK_REPEAT"/>
    <property type="match status" value="1"/>
</dbReference>
<keyword evidence="6" id="KW-1185">Reference proteome</keyword>
<protein>
    <recommendedName>
        <fullName evidence="7">Ankyrin repeat protein</fullName>
    </recommendedName>
</protein>
<feature type="compositionally biased region" description="Basic and acidic residues" evidence="4">
    <location>
        <begin position="16"/>
        <end position="27"/>
    </location>
</feature>
<evidence type="ECO:0000313" key="5">
    <source>
        <dbReference type="EnsemblProtists" id="EOD19883"/>
    </source>
</evidence>
<dbReference type="Proteomes" id="UP000013827">
    <property type="component" value="Unassembled WGS sequence"/>
</dbReference>
<dbReference type="STRING" id="2903.R1CAZ4"/>
<feature type="repeat" description="ANK" evidence="3">
    <location>
        <begin position="104"/>
        <end position="136"/>
    </location>
</feature>
<dbReference type="KEGG" id="ehx:EMIHUDRAFT_117764"/>
<dbReference type="InterPro" id="IPR036770">
    <property type="entry name" value="Ankyrin_rpt-contain_sf"/>
</dbReference>
<dbReference type="RefSeq" id="XP_005772312.1">
    <property type="nucleotide sequence ID" value="XM_005772255.1"/>
</dbReference>
<dbReference type="Pfam" id="PF12796">
    <property type="entry name" value="Ank_2"/>
    <property type="match status" value="1"/>
</dbReference>
<dbReference type="SMART" id="SM00248">
    <property type="entry name" value="ANK"/>
    <property type="match status" value="2"/>
</dbReference>
<evidence type="ECO:0000256" key="1">
    <source>
        <dbReference type="ARBA" id="ARBA00022737"/>
    </source>
</evidence>
<organism evidence="5 6">
    <name type="scientific">Emiliania huxleyi (strain CCMP1516)</name>
    <dbReference type="NCBI Taxonomy" id="280463"/>
    <lineage>
        <taxon>Eukaryota</taxon>
        <taxon>Haptista</taxon>
        <taxon>Haptophyta</taxon>
        <taxon>Prymnesiophyceae</taxon>
        <taxon>Isochrysidales</taxon>
        <taxon>Noelaerhabdaceae</taxon>
        <taxon>Emiliania</taxon>
    </lineage>
</organism>
<dbReference type="InterPro" id="IPR002110">
    <property type="entry name" value="Ankyrin_rpt"/>
</dbReference>
<reference evidence="5" key="2">
    <citation type="submission" date="2024-10" db="UniProtKB">
        <authorList>
            <consortium name="EnsemblProtists"/>
        </authorList>
    </citation>
    <scope>IDENTIFICATION</scope>
</reference>
<dbReference type="AlphaFoldDB" id="A0A0D3J8P8"/>
<dbReference type="HOGENOM" id="CLU_090837_0_0_1"/>
<keyword evidence="2 3" id="KW-0040">ANK repeat</keyword>
<dbReference type="InterPro" id="IPR036869">
    <property type="entry name" value="J_dom_sf"/>
</dbReference>
<evidence type="ECO:0000256" key="4">
    <source>
        <dbReference type="SAM" id="MobiDB-lite"/>
    </source>
</evidence>
<dbReference type="PANTHER" id="PTHR24198">
    <property type="entry name" value="ANKYRIN REPEAT AND PROTEIN KINASE DOMAIN-CONTAINING PROTEIN"/>
    <property type="match status" value="1"/>
</dbReference>
<dbReference type="Gene3D" id="1.25.40.20">
    <property type="entry name" value="Ankyrin repeat-containing domain"/>
    <property type="match status" value="1"/>
</dbReference>
<evidence type="ECO:0000313" key="6">
    <source>
        <dbReference type="Proteomes" id="UP000013827"/>
    </source>
</evidence>
<name>A0A0D3J8P8_EMIH1</name>
<dbReference type="SUPFAM" id="SSF46565">
    <property type="entry name" value="Chaperone J-domain"/>
    <property type="match status" value="1"/>
</dbReference>
<evidence type="ECO:0008006" key="7">
    <source>
        <dbReference type="Google" id="ProtNLM"/>
    </source>
</evidence>
<keyword evidence="1" id="KW-0677">Repeat</keyword>
<dbReference type="PANTHER" id="PTHR24198:SF165">
    <property type="entry name" value="ANKYRIN REPEAT-CONTAINING PROTEIN-RELATED"/>
    <property type="match status" value="1"/>
</dbReference>
<accession>A0A0D3J8P8</accession>
<dbReference type="EnsemblProtists" id="EOD19883">
    <property type="protein sequence ID" value="EOD19883"/>
    <property type="gene ID" value="EMIHUDRAFT_117764"/>
</dbReference>
<evidence type="ECO:0000256" key="2">
    <source>
        <dbReference type="ARBA" id="ARBA00023043"/>
    </source>
</evidence>
<dbReference type="SUPFAM" id="SSF48403">
    <property type="entry name" value="Ankyrin repeat"/>
    <property type="match status" value="1"/>
</dbReference>
<dbReference type="GeneID" id="17265451"/>
<reference evidence="6" key="1">
    <citation type="journal article" date="2013" name="Nature">
        <title>Pan genome of the phytoplankton Emiliania underpins its global distribution.</title>
        <authorList>
            <person name="Read B.A."/>
            <person name="Kegel J."/>
            <person name="Klute M.J."/>
            <person name="Kuo A."/>
            <person name="Lefebvre S.C."/>
            <person name="Maumus F."/>
            <person name="Mayer C."/>
            <person name="Miller J."/>
            <person name="Monier A."/>
            <person name="Salamov A."/>
            <person name="Young J."/>
            <person name="Aguilar M."/>
            <person name="Claverie J.M."/>
            <person name="Frickenhaus S."/>
            <person name="Gonzalez K."/>
            <person name="Herman E.K."/>
            <person name="Lin Y.C."/>
            <person name="Napier J."/>
            <person name="Ogata H."/>
            <person name="Sarno A.F."/>
            <person name="Shmutz J."/>
            <person name="Schroeder D."/>
            <person name="de Vargas C."/>
            <person name="Verret F."/>
            <person name="von Dassow P."/>
            <person name="Valentin K."/>
            <person name="Van de Peer Y."/>
            <person name="Wheeler G."/>
            <person name="Dacks J.B."/>
            <person name="Delwiche C.F."/>
            <person name="Dyhrman S.T."/>
            <person name="Glockner G."/>
            <person name="John U."/>
            <person name="Richards T."/>
            <person name="Worden A.Z."/>
            <person name="Zhang X."/>
            <person name="Grigoriev I.V."/>
            <person name="Allen A.E."/>
            <person name="Bidle K."/>
            <person name="Borodovsky M."/>
            <person name="Bowler C."/>
            <person name="Brownlee C."/>
            <person name="Cock J.M."/>
            <person name="Elias M."/>
            <person name="Gladyshev V.N."/>
            <person name="Groth M."/>
            <person name="Guda C."/>
            <person name="Hadaegh A."/>
            <person name="Iglesias-Rodriguez M.D."/>
            <person name="Jenkins J."/>
            <person name="Jones B.M."/>
            <person name="Lawson T."/>
            <person name="Leese F."/>
            <person name="Lindquist E."/>
            <person name="Lobanov A."/>
            <person name="Lomsadze A."/>
            <person name="Malik S.B."/>
            <person name="Marsh M.E."/>
            <person name="Mackinder L."/>
            <person name="Mock T."/>
            <person name="Mueller-Roeber B."/>
            <person name="Pagarete A."/>
            <person name="Parker M."/>
            <person name="Probert I."/>
            <person name="Quesneville H."/>
            <person name="Raines C."/>
            <person name="Rensing S.A."/>
            <person name="Riano-Pachon D.M."/>
            <person name="Richier S."/>
            <person name="Rokitta S."/>
            <person name="Shiraiwa Y."/>
            <person name="Soanes D.M."/>
            <person name="van der Giezen M."/>
            <person name="Wahlund T.M."/>
            <person name="Williams B."/>
            <person name="Wilson W."/>
            <person name="Wolfe G."/>
            <person name="Wurch L.L."/>
        </authorList>
    </citation>
    <scope>NUCLEOTIDE SEQUENCE</scope>
</reference>
<dbReference type="PROSITE" id="PS50297">
    <property type="entry name" value="ANK_REP_REGION"/>
    <property type="match status" value="1"/>
</dbReference>